<keyword evidence="2" id="KW-0472">Membrane</keyword>
<dbReference type="InterPro" id="IPR008979">
    <property type="entry name" value="Galactose-bd-like_sf"/>
</dbReference>
<dbReference type="Pfam" id="PF00754">
    <property type="entry name" value="F5_F8_type_C"/>
    <property type="match status" value="2"/>
</dbReference>
<gene>
    <name evidence="4" type="ORF">GC102_07445</name>
</gene>
<dbReference type="NCBIfam" id="NF047446">
    <property type="entry name" value="barrel_OmpL47"/>
    <property type="match status" value="2"/>
</dbReference>
<name>A0ABX1YXC0_9BACL</name>
<dbReference type="Gene3D" id="2.160.20.10">
    <property type="entry name" value="Single-stranded right-handed beta-helix, Pectin lyase-like"/>
    <property type="match status" value="2"/>
</dbReference>
<dbReference type="SUPFAM" id="SSF51126">
    <property type="entry name" value="Pectin lyase-like"/>
    <property type="match status" value="1"/>
</dbReference>
<evidence type="ECO:0000313" key="4">
    <source>
        <dbReference type="EMBL" id="NOU85612.1"/>
    </source>
</evidence>
<keyword evidence="2" id="KW-1133">Transmembrane helix</keyword>
<dbReference type="Gene3D" id="2.60.40.1080">
    <property type="match status" value="2"/>
</dbReference>
<sequence>MLIKVIKHLIRFAELTVLALFLFIINPFVYNSVSAEETQPQKIVYISPSGSDMNGNGEENNPFQTITKARDTVREFISNHPMTGDIVVYLREGTYFQSTTITFGPEDSGQNGNNIIYKAYPGETPIISGGQPITGWQLVSEGLYKAPVGSLDFRQLYINDTRGVRARTPNTGSFYRLKSFDNANKTIKVNSSEAADLAGGSGTAEMIIQTHWADRHLLVDSVNAGVTETTITPREPERSQVIGNEAPKSESNQSYHFENKLAFLDKGGEWFLDKDSQEVYYEPRPGENMFTSVVIAPQLETIVKFTGTVDSPVHHIQFHDLNFEHSTWLKPNDGYAGVQATYYQVGGLWYGGKLPGAVQMEAAGNIRFERNTFKHLGATGLDLSYGNFDTSIVGNIFTDISGNGIGVASKLYTLTAAPEDPRVVDKRIQIQNNYISKIGQDYYSAVGVFGGYVEELTVEHNDITDTPYSGMSVGWGFTKTPTALKNNIIRNNHIYNVMNLMDDGGGIYTLSYQPGTQIKENYIHDVVRSPWTTVNAPDKEWWRNLGIYLDHSSSGMTVTNNVILNTERVIKTNIEPYGSNTFIRNHNDLQWVKDLSGIEPAYQDIRLTVPGNPPPAAPDAVPPTLLGASSDEAGTEILLNFNEPLEAISDSGVLDASKFILNGTTAVISSAIMDYTDVKNARVKLTLNETVGYGKTVTLTLAAGTIKDVALNSIQEVNGFSVTNNTLIPYFMKVSMVGSPNLHVGETAQIQAAFTTRDGQPVDLSQGILAYNTADSSIVTVNNSNGIATGVMAGETQVAVRFQIDGIEFLSNVNLLVIPAGTPRPELVNIAKGRPVTATSEYNSAFAASKANDDNINTAWVTAGTASWTVDLGEQVDLYRLRKIEFVTRQDANQNSSRANFEIRASNDSTFATFTLLGSQGPDVLPYRSTWSLDLTDTSSYRYLRFVKPVNYASVAELRVLAEPNDSLNEVSYLTVQPEDKKLLVTWEEPPNASFAGVKIYHDGTMVKSVPKGTKSAVIENLAGGVPYTFVLKTFDISGIESSGINVTRTPILVDDTGPTLVSAVTDETGKVITATFSEALDKAALQASSFTLGGTDAIVTAAALDGTDTQNKTVKLTLNKAVGYKNTIALSLSQGAVKDVALNPNLAINNFNVVNNMLIPYFMQLSMQGTPILNIGETAQIKAALTTRDGQPVDLSQAIYAFNAADSSIVTINNSNGRVTGAKAGETTVTVSVTIDGVEVRSIVNILVVAANTTKPTLLNIAKGKPATATSEYSSTYSASKANDNNINTVWITAGTASWTVDMGEQASLYRIRKIEFVTRQDADQNSSRINFEIRASNDSTFATYTVLGSQGAGVLPYKSTWSVDVTDISSYRYVRFVKPVNFAAVAELRVLAEPIVDSTPPVTTGLLEGTKSSDGTYTSDVMLTLTASDASGGSGIDKTEYSFDGTSWNIYNGPIAITNEGTTNVSFRSYDIAGNVETQHTITINIDKTAPTDATLAANITEPTNNDVSVTISYPADATTKEYKVGTNGAWTAYTAPVVVSENNTVYARGTDAVGNVSNVTNYEVSNIDHVAPMDATLAVDTTAPTNQGVTVTISYPADATVKEFKVGASGTWTVYTAPAVVSDNDTVYARGTDAVGNVSNVTSIVVSNIYKIAPVTVATLSPAAPNGKNSWYRTDVTVSLSVSANVYGGAAITEYQVNAGAWITYTGSIPAFGDGTYKFGYRSKDQAGNVEQIKTVEFKVDKMAPLLTIQLDQTSIWPANHKMVTIHATLNSSDATSGVESVVLTSITSNQQHSGQGDFQANLGTAATSFSLRAEKSRIYTITYTATDKAGNKTVTYATVTVPHDQSDNH</sequence>
<dbReference type="EMBL" id="WHOC01000039">
    <property type="protein sequence ID" value="NOU85612.1"/>
    <property type="molecule type" value="Genomic_DNA"/>
</dbReference>
<dbReference type="Gene3D" id="2.60.40.10">
    <property type="entry name" value="Immunoglobulins"/>
    <property type="match status" value="2"/>
</dbReference>
<dbReference type="PANTHER" id="PTHR36453:SF1">
    <property type="entry name" value="RIGHT HANDED BETA HELIX DOMAIN-CONTAINING PROTEIN"/>
    <property type="match status" value="1"/>
</dbReference>
<proteinExistence type="predicted"/>
<evidence type="ECO:0000313" key="5">
    <source>
        <dbReference type="Proteomes" id="UP000658690"/>
    </source>
</evidence>
<dbReference type="PANTHER" id="PTHR36453">
    <property type="entry name" value="SECRETED PROTEIN-RELATED"/>
    <property type="match status" value="1"/>
</dbReference>
<dbReference type="InterPro" id="IPR000421">
    <property type="entry name" value="FA58C"/>
</dbReference>
<dbReference type="Pfam" id="PF21231">
    <property type="entry name" value="GH141_M"/>
    <property type="match status" value="1"/>
</dbReference>
<dbReference type="Proteomes" id="UP000658690">
    <property type="component" value="Unassembled WGS sequence"/>
</dbReference>
<dbReference type="SUPFAM" id="SSF49785">
    <property type="entry name" value="Galactose-binding domain-like"/>
    <property type="match status" value="2"/>
</dbReference>
<reference evidence="4 5" key="1">
    <citation type="submission" date="2019-10" db="EMBL/GenBank/DDBJ databases">
        <title>Description of Paenibacillus choica sp. nov.</title>
        <authorList>
            <person name="Carlier A."/>
            <person name="Qi S."/>
        </authorList>
    </citation>
    <scope>NUCLEOTIDE SEQUENCE [LARGE SCALE GENOMIC DNA]</scope>
    <source>
        <strain evidence="4 5">LMG 31460</strain>
    </source>
</reference>
<keyword evidence="1" id="KW-0732">Signal</keyword>
<dbReference type="Pfam" id="PF13229">
    <property type="entry name" value="Beta_helix"/>
    <property type="match status" value="1"/>
</dbReference>
<dbReference type="InterPro" id="IPR048482">
    <property type="entry name" value="GH141_ins"/>
</dbReference>
<dbReference type="InterPro" id="IPR013783">
    <property type="entry name" value="Ig-like_fold"/>
</dbReference>
<dbReference type="InterPro" id="IPR011050">
    <property type="entry name" value="Pectin_lyase_fold/virulence"/>
</dbReference>
<feature type="transmembrane region" description="Helical" evidence="2">
    <location>
        <begin position="12"/>
        <end position="30"/>
    </location>
</feature>
<dbReference type="PROSITE" id="PS50022">
    <property type="entry name" value="FA58C_3"/>
    <property type="match status" value="1"/>
</dbReference>
<dbReference type="Gene3D" id="2.60.40.1220">
    <property type="match status" value="1"/>
</dbReference>
<comment type="caution">
    <text evidence="4">The sequence shown here is derived from an EMBL/GenBank/DDBJ whole genome shotgun (WGS) entry which is preliminary data.</text>
</comment>
<accession>A0ABX1YXC0</accession>
<dbReference type="InterPro" id="IPR006626">
    <property type="entry name" value="PbH1"/>
</dbReference>
<dbReference type="InterPro" id="IPR039448">
    <property type="entry name" value="Beta_helix"/>
</dbReference>
<organism evidence="4 5">
    <name type="scientific">Paenibacillus germinis</name>
    <dbReference type="NCBI Taxonomy" id="2654979"/>
    <lineage>
        <taxon>Bacteria</taxon>
        <taxon>Bacillati</taxon>
        <taxon>Bacillota</taxon>
        <taxon>Bacilli</taxon>
        <taxon>Bacillales</taxon>
        <taxon>Paenibacillaceae</taxon>
        <taxon>Paenibacillus</taxon>
    </lineage>
</organism>
<evidence type="ECO:0000256" key="2">
    <source>
        <dbReference type="SAM" id="Phobius"/>
    </source>
</evidence>
<evidence type="ECO:0000259" key="3">
    <source>
        <dbReference type="PROSITE" id="PS50022"/>
    </source>
</evidence>
<dbReference type="InterPro" id="IPR058094">
    <property type="entry name" value="Ig-like_OmpL47-like"/>
</dbReference>
<dbReference type="RefSeq" id="WP_171688932.1">
    <property type="nucleotide sequence ID" value="NZ_WHOC01000039.1"/>
</dbReference>
<dbReference type="InterPro" id="IPR014755">
    <property type="entry name" value="Cu-Rt/internalin_Ig-like"/>
</dbReference>
<protein>
    <recommendedName>
        <fullName evidence="3">F5/8 type C domain-containing protein</fullName>
    </recommendedName>
</protein>
<keyword evidence="5" id="KW-1185">Reference proteome</keyword>
<dbReference type="InterPro" id="IPR012334">
    <property type="entry name" value="Pectin_lyas_fold"/>
</dbReference>
<feature type="domain" description="F5/8 type C" evidence="3">
    <location>
        <begin position="822"/>
        <end position="965"/>
    </location>
</feature>
<keyword evidence="2" id="KW-0812">Transmembrane</keyword>
<dbReference type="Gene3D" id="2.60.120.260">
    <property type="entry name" value="Galactose-binding domain-like"/>
    <property type="match status" value="2"/>
</dbReference>
<dbReference type="SMART" id="SM00710">
    <property type="entry name" value="PbH1"/>
    <property type="match status" value="8"/>
</dbReference>
<dbReference type="Gene3D" id="3.30.1920.20">
    <property type="match status" value="1"/>
</dbReference>
<evidence type="ECO:0000256" key="1">
    <source>
        <dbReference type="ARBA" id="ARBA00022729"/>
    </source>
</evidence>